<reference evidence="1 2" key="1">
    <citation type="submission" date="2018-06" db="EMBL/GenBank/DDBJ databases">
        <title>Genome sequencing of Flavobacterium.</title>
        <authorList>
            <person name="Baek M.-G."/>
            <person name="Yi H."/>
        </authorList>
    </citation>
    <scope>NUCLEOTIDE SEQUENCE [LARGE SCALE GENOMIC DNA]</scope>
    <source>
        <strain evidence="1 2">HYN0086</strain>
    </source>
</reference>
<dbReference type="KEGG" id="ffl:HYN86_15810"/>
<dbReference type="RefSeq" id="WP_113678906.1">
    <property type="nucleotide sequence ID" value="NZ_CP030261.1"/>
</dbReference>
<protein>
    <submittedName>
        <fullName evidence="1">Uncharacterized protein</fullName>
    </submittedName>
</protein>
<dbReference type="EMBL" id="CP030261">
    <property type="protein sequence ID" value="AXB57977.1"/>
    <property type="molecule type" value="Genomic_DNA"/>
</dbReference>
<sequence length="108" mass="12738">MKTNADNRFAAKNHFICSRPDHVDTAHENEAMDEEFTTGQNQDTTYKNYCDQFDEDTEDTYEIIESGLNLAEDNTPFSTYDYSNPYDSYNLDHEDEKYNCPPYKNYEN</sequence>
<evidence type="ECO:0000313" key="2">
    <source>
        <dbReference type="Proteomes" id="UP000251561"/>
    </source>
</evidence>
<gene>
    <name evidence="1" type="ORF">HYN86_15810</name>
</gene>
<keyword evidence="2" id="KW-1185">Reference proteome</keyword>
<proteinExistence type="predicted"/>
<accession>A0A344LVN5</accession>
<dbReference type="AlphaFoldDB" id="A0A344LVN5"/>
<evidence type="ECO:0000313" key="1">
    <source>
        <dbReference type="EMBL" id="AXB57977.1"/>
    </source>
</evidence>
<dbReference type="Proteomes" id="UP000251561">
    <property type="component" value="Chromosome"/>
</dbReference>
<name>A0A344LVN5_9FLAO</name>
<dbReference type="OrthoDB" id="1362992at2"/>
<organism evidence="1 2">
    <name type="scientific">Flavobacterium fluviale</name>
    <dbReference type="NCBI Taxonomy" id="2249356"/>
    <lineage>
        <taxon>Bacteria</taxon>
        <taxon>Pseudomonadati</taxon>
        <taxon>Bacteroidota</taxon>
        <taxon>Flavobacteriia</taxon>
        <taxon>Flavobacteriales</taxon>
        <taxon>Flavobacteriaceae</taxon>
        <taxon>Flavobacterium</taxon>
    </lineage>
</organism>